<sequence length="441" mass="45930">MTAMSLRQALDGVVDGPVLARDEVAGHYARFAGVPATSRASTEPVMRYRVSDSDIPVVLGFYGSEERVRSTLPGLPARAGQARELLARTIPPVHVPDERTHWSGVDLSALPVLRATPRDAGPYLTMGAVYARRGGATAFSVHRMLVLGRDRLAIWMLPSRALRAMHADALAAGERLAVSVNIGIPPAAMIASALSTALLPVDKLDVAGALAGAPVALAPSSDGATSVVADAEIALEGYIGAEESPEALDGMPDRSLPEFLGYDGSARDRVPVLTVTGVSTVPSPVYQAVIGPGREQSVILGVAGGVSLGLCLEDDLVVDAHFSPAGGGMLLLAVALRKASASDDDRLPSLAQALLRRHPFVKLIVFTDDDVDVSCAEDVLWAMTTRSNLGVDAITLPGPGPLGMDPSQRPSWRRGGGEGRTYVDATIPFGLDAARSFGGGT</sequence>
<dbReference type="GO" id="GO:0005829">
    <property type="term" value="C:cytosol"/>
    <property type="evidence" value="ECO:0007669"/>
    <property type="project" value="TreeGrafter"/>
</dbReference>
<dbReference type="InterPro" id="IPR002830">
    <property type="entry name" value="UbiD"/>
</dbReference>
<dbReference type="SUPFAM" id="SSF143968">
    <property type="entry name" value="UbiD C-terminal domain-like"/>
    <property type="match status" value="1"/>
</dbReference>
<feature type="domain" description="3-octaprenyl-4-hydroxybenzoate carboxy-lyase-like C-terminal" evidence="3">
    <location>
        <begin position="316"/>
        <end position="425"/>
    </location>
</feature>
<dbReference type="Pfam" id="PF20696">
    <property type="entry name" value="UbiD_C"/>
    <property type="match status" value="1"/>
</dbReference>
<evidence type="ECO:0000259" key="3">
    <source>
        <dbReference type="Pfam" id="PF20696"/>
    </source>
</evidence>
<dbReference type="AlphaFoldDB" id="A0A2S6GT94"/>
<dbReference type="GO" id="GO:0008694">
    <property type="term" value="F:4-hydroxy-3-polyprenylbenzoate decarboxylase activity"/>
    <property type="evidence" value="ECO:0007669"/>
    <property type="project" value="TreeGrafter"/>
</dbReference>
<feature type="domain" description="3-octaprenyl-4-hydroxybenzoate carboxy-lyase-like Rift-related" evidence="2">
    <location>
        <begin position="101"/>
        <end position="290"/>
    </location>
</feature>
<dbReference type="SUPFAM" id="SSF50475">
    <property type="entry name" value="FMN-binding split barrel"/>
    <property type="match status" value="1"/>
</dbReference>
<evidence type="ECO:0000313" key="4">
    <source>
        <dbReference type="EMBL" id="PPK68409.1"/>
    </source>
</evidence>
<gene>
    <name evidence="4" type="ORF">CLV40_105132</name>
</gene>
<dbReference type="InterPro" id="IPR048304">
    <property type="entry name" value="UbiD_Rift_dom"/>
</dbReference>
<dbReference type="Gene3D" id="3.40.1670.10">
    <property type="entry name" value="UbiD C-terminal domain-like"/>
    <property type="match status" value="1"/>
</dbReference>
<protein>
    <submittedName>
        <fullName evidence="4">4-hydroxy-3-polyprenylbenzoate decarboxylase</fullName>
    </submittedName>
</protein>
<feature type="region of interest" description="Disordered" evidence="1">
    <location>
        <begin position="398"/>
        <end position="417"/>
    </location>
</feature>
<evidence type="ECO:0000259" key="2">
    <source>
        <dbReference type="Pfam" id="PF01977"/>
    </source>
</evidence>
<dbReference type="OrthoDB" id="9809841at2"/>
<keyword evidence="5" id="KW-1185">Reference proteome</keyword>
<name>A0A2S6GT94_9PSEU</name>
<dbReference type="Proteomes" id="UP000239203">
    <property type="component" value="Unassembled WGS sequence"/>
</dbReference>
<dbReference type="InterPro" id="IPR049381">
    <property type="entry name" value="UbiD-like_C"/>
</dbReference>
<accession>A0A2S6GT94</accession>
<evidence type="ECO:0000256" key="1">
    <source>
        <dbReference type="SAM" id="MobiDB-lite"/>
    </source>
</evidence>
<comment type="caution">
    <text evidence="4">The sequence shown here is derived from an EMBL/GenBank/DDBJ whole genome shotgun (WGS) entry which is preliminary data.</text>
</comment>
<dbReference type="Pfam" id="PF01977">
    <property type="entry name" value="UbiD"/>
    <property type="match status" value="1"/>
</dbReference>
<proteinExistence type="predicted"/>
<dbReference type="EMBL" id="PTIX01000005">
    <property type="protein sequence ID" value="PPK68409.1"/>
    <property type="molecule type" value="Genomic_DNA"/>
</dbReference>
<dbReference type="GO" id="GO:0006744">
    <property type="term" value="P:ubiquinone biosynthetic process"/>
    <property type="evidence" value="ECO:0007669"/>
    <property type="project" value="TreeGrafter"/>
</dbReference>
<organism evidence="4 5">
    <name type="scientific">Actinokineospora auranticolor</name>
    <dbReference type="NCBI Taxonomy" id="155976"/>
    <lineage>
        <taxon>Bacteria</taxon>
        <taxon>Bacillati</taxon>
        <taxon>Actinomycetota</taxon>
        <taxon>Actinomycetes</taxon>
        <taxon>Pseudonocardiales</taxon>
        <taxon>Pseudonocardiaceae</taxon>
        <taxon>Actinokineospora</taxon>
    </lineage>
</organism>
<dbReference type="PANTHER" id="PTHR30108:SF17">
    <property type="entry name" value="FERULIC ACID DECARBOXYLASE 1"/>
    <property type="match status" value="1"/>
</dbReference>
<reference evidence="4 5" key="1">
    <citation type="submission" date="2018-02" db="EMBL/GenBank/DDBJ databases">
        <title>Genomic Encyclopedia of Archaeal and Bacterial Type Strains, Phase II (KMG-II): from individual species to whole genera.</title>
        <authorList>
            <person name="Goeker M."/>
        </authorList>
    </citation>
    <scope>NUCLEOTIDE SEQUENCE [LARGE SCALE GENOMIC DNA]</scope>
    <source>
        <strain evidence="4 5">YU 961-1</strain>
    </source>
</reference>
<dbReference type="PANTHER" id="PTHR30108">
    <property type="entry name" value="3-OCTAPRENYL-4-HYDROXYBENZOATE CARBOXY-LYASE-RELATED"/>
    <property type="match status" value="1"/>
</dbReference>
<evidence type="ECO:0000313" key="5">
    <source>
        <dbReference type="Proteomes" id="UP000239203"/>
    </source>
</evidence>